<feature type="transmembrane region" description="Helical" evidence="1">
    <location>
        <begin position="74"/>
        <end position="93"/>
    </location>
</feature>
<evidence type="ECO:0000313" key="3">
    <source>
        <dbReference type="Proteomes" id="UP000605259"/>
    </source>
</evidence>
<reference evidence="2" key="2">
    <citation type="submission" date="2020-09" db="EMBL/GenBank/DDBJ databases">
        <authorList>
            <person name="Sun Q."/>
            <person name="Zhou Y."/>
        </authorList>
    </citation>
    <scope>NUCLEOTIDE SEQUENCE</scope>
    <source>
        <strain evidence="2">CGMCC 1.12698</strain>
    </source>
</reference>
<sequence>MQQAHSNYTVIKKSKMTGKQYSLSLTAGFWSGIILGIILYILEKVSGKKVYTLLMNVDFIPVLNSYLLPPWIEFSLHLIVSLLLSVGIQYLIVKRNTYRIMLITCVAVLPTILLYFPLSILATKEVARIDDISAFSYWSISHVIYALTLGYMLRHINKGHSTE</sequence>
<accession>A0A917AQI4</accession>
<keyword evidence="3" id="KW-1185">Reference proteome</keyword>
<protein>
    <submittedName>
        <fullName evidence="2">Uncharacterized protein</fullName>
    </submittedName>
</protein>
<reference evidence="2" key="1">
    <citation type="journal article" date="2014" name="Int. J. Syst. Evol. Microbiol.">
        <title>Complete genome sequence of Corynebacterium casei LMG S-19264T (=DSM 44701T), isolated from a smear-ripened cheese.</title>
        <authorList>
            <consortium name="US DOE Joint Genome Institute (JGI-PGF)"/>
            <person name="Walter F."/>
            <person name="Albersmeier A."/>
            <person name="Kalinowski J."/>
            <person name="Ruckert C."/>
        </authorList>
    </citation>
    <scope>NUCLEOTIDE SEQUENCE</scope>
    <source>
        <strain evidence="2">CGMCC 1.12698</strain>
    </source>
</reference>
<feature type="transmembrane region" description="Helical" evidence="1">
    <location>
        <begin position="134"/>
        <end position="153"/>
    </location>
</feature>
<name>A0A917AQI4_9BACI</name>
<proteinExistence type="predicted"/>
<dbReference type="Proteomes" id="UP000605259">
    <property type="component" value="Unassembled WGS sequence"/>
</dbReference>
<dbReference type="EMBL" id="BMFK01000001">
    <property type="protein sequence ID" value="GGE66701.1"/>
    <property type="molecule type" value="Genomic_DNA"/>
</dbReference>
<evidence type="ECO:0000256" key="1">
    <source>
        <dbReference type="SAM" id="Phobius"/>
    </source>
</evidence>
<evidence type="ECO:0000313" key="2">
    <source>
        <dbReference type="EMBL" id="GGE66701.1"/>
    </source>
</evidence>
<gene>
    <name evidence="2" type="ORF">GCM10007140_16080</name>
</gene>
<feature type="transmembrane region" description="Helical" evidence="1">
    <location>
        <begin position="100"/>
        <end position="122"/>
    </location>
</feature>
<keyword evidence="1" id="KW-1133">Transmembrane helix</keyword>
<keyword evidence="1" id="KW-0472">Membrane</keyword>
<dbReference type="AlphaFoldDB" id="A0A917AQI4"/>
<keyword evidence="1" id="KW-0812">Transmembrane</keyword>
<comment type="caution">
    <text evidence="2">The sequence shown here is derived from an EMBL/GenBank/DDBJ whole genome shotgun (WGS) entry which is preliminary data.</text>
</comment>
<organism evidence="2 3">
    <name type="scientific">Priestia taiwanensis</name>
    <dbReference type="NCBI Taxonomy" id="1347902"/>
    <lineage>
        <taxon>Bacteria</taxon>
        <taxon>Bacillati</taxon>
        <taxon>Bacillota</taxon>
        <taxon>Bacilli</taxon>
        <taxon>Bacillales</taxon>
        <taxon>Bacillaceae</taxon>
        <taxon>Priestia</taxon>
    </lineage>
</organism>
<feature type="transmembrane region" description="Helical" evidence="1">
    <location>
        <begin position="21"/>
        <end position="42"/>
    </location>
</feature>